<dbReference type="Gene3D" id="1.10.1510.10">
    <property type="entry name" value="Uncharacterised protein YqeY/AIM41 PF09424, N-terminal domain"/>
    <property type="match status" value="1"/>
</dbReference>
<dbReference type="InterPro" id="IPR003789">
    <property type="entry name" value="Asn/Gln_tRNA_amidoTrase-B-like"/>
</dbReference>
<reference evidence="1" key="1">
    <citation type="submission" date="2018-05" db="EMBL/GenBank/DDBJ databases">
        <authorList>
            <person name="Lanie J.A."/>
            <person name="Ng W.-L."/>
            <person name="Kazmierczak K.M."/>
            <person name="Andrzejewski T.M."/>
            <person name="Davidsen T.M."/>
            <person name="Wayne K.J."/>
            <person name="Tettelin H."/>
            <person name="Glass J.I."/>
            <person name="Rusch D."/>
            <person name="Podicherti R."/>
            <person name="Tsui H.-C.T."/>
            <person name="Winkler M.E."/>
        </authorList>
    </citation>
    <scope>NUCLEOTIDE SEQUENCE</scope>
</reference>
<sequence>MSLQARIIADMKEAMRAKDQPRLEAVRLLRAAIQRREVDERIELDDDGVLAIVQKMIKQGRDAIEQFERGKRSDLVDSETKTLKVLEVYLPKQLDESEIQQLLDQAMGETGADSQRDMGKVMGWLRPRIQGRADMGSVSSAVKQRLSA</sequence>
<dbReference type="SUPFAM" id="SSF89095">
    <property type="entry name" value="GatB/YqeY motif"/>
    <property type="match status" value="1"/>
</dbReference>
<organism evidence="1">
    <name type="scientific">marine metagenome</name>
    <dbReference type="NCBI Taxonomy" id="408172"/>
    <lineage>
        <taxon>unclassified sequences</taxon>
        <taxon>metagenomes</taxon>
        <taxon>ecological metagenomes</taxon>
    </lineage>
</organism>
<dbReference type="InterPro" id="IPR042184">
    <property type="entry name" value="YqeY/Aim41_N"/>
</dbReference>
<dbReference type="PANTHER" id="PTHR28055:SF1">
    <property type="entry name" value="ALTERED INHERITANCE OF MITOCHONDRIA PROTEIN 41, MITOCHONDRIAL"/>
    <property type="match status" value="1"/>
</dbReference>
<accession>A0A381YD31</accession>
<gene>
    <name evidence="1" type="ORF">METZ01_LOCUS127356</name>
</gene>
<evidence type="ECO:0000313" key="1">
    <source>
        <dbReference type="EMBL" id="SVA74502.1"/>
    </source>
</evidence>
<dbReference type="GO" id="GO:0016884">
    <property type="term" value="F:carbon-nitrogen ligase activity, with glutamine as amido-N-donor"/>
    <property type="evidence" value="ECO:0007669"/>
    <property type="project" value="InterPro"/>
</dbReference>
<protein>
    <recommendedName>
        <fullName evidence="2">GatB/YqeY domain-containing protein</fullName>
    </recommendedName>
</protein>
<dbReference type="EMBL" id="UINC01017859">
    <property type="protein sequence ID" value="SVA74502.1"/>
    <property type="molecule type" value="Genomic_DNA"/>
</dbReference>
<dbReference type="PANTHER" id="PTHR28055">
    <property type="entry name" value="ALTERED INHERITANCE OF MITOCHONDRIA PROTEIN 41, MITOCHONDRIAL"/>
    <property type="match status" value="1"/>
</dbReference>
<dbReference type="InterPro" id="IPR023168">
    <property type="entry name" value="GatB_Yqey_C_2"/>
</dbReference>
<dbReference type="Pfam" id="PF09424">
    <property type="entry name" value="YqeY"/>
    <property type="match status" value="1"/>
</dbReference>
<dbReference type="InterPro" id="IPR019004">
    <property type="entry name" value="YqeY/Aim41"/>
</dbReference>
<name>A0A381YD31_9ZZZZ</name>
<dbReference type="AlphaFoldDB" id="A0A381YD31"/>
<evidence type="ECO:0008006" key="2">
    <source>
        <dbReference type="Google" id="ProtNLM"/>
    </source>
</evidence>
<proteinExistence type="predicted"/>
<dbReference type="Gene3D" id="1.10.10.410">
    <property type="match status" value="1"/>
</dbReference>